<dbReference type="PANTHER" id="PTHR42953">
    <property type="entry name" value="HIGH-AFFINITY ZINC UPTAKE SYSTEM PROTEIN ZNUA-RELATED"/>
    <property type="match status" value="1"/>
</dbReference>
<dbReference type="OrthoDB" id="9793396at2"/>
<proteinExistence type="predicted"/>
<accession>A0A5S9F297</accession>
<dbReference type="RefSeq" id="WP_151967634.1">
    <property type="nucleotide sequence ID" value="NZ_AP019860.1"/>
</dbReference>
<dbReference type="GO" id="GO:0046872">
    <property type="term" value="F:metal ion binding"/>
    <property type="evidence" value="ECO:0007669"/>
    <property type="project" value="InterPro"/>
</dbReference>
<protein>
    <submittedName>
        <fullName evidence="1">Adhesin</fullName>
    </submittedName>
</protein>
<dbReference type="InterPro" id="IPR050492">
    <property type="entry name" value="Bact_metal-bind_prot9"/>
</dbReference>
<evidence type="ECO:0000313" key="2">
    <source>
        <dbReference type="Proteomes" id="UP000326354"/>
    </source>
</evidence>
<keyword evidence="2" id="KW-1185">Reference proteome</keyword>
<sequence>MKFVFSILVFLLLLGCDTGSKTDSSASDKSKLKVCVTTTDLKDIVDVVAGEHINLYCFTDNCSEGDPHELDITNEFVRQLNKADLLIDVGMGIAEGWLPELLKSAKRPELFRGKERHLEIAKVIRPLANPEDHAYENSVHAEGNPHFLLDPTEGIRAARFVCEKLSELVPAHKDDFVKNYENFRNEISKRLVGEDLAKKYDVEKLVVLNSENKLKEFLASKNDYDKLSGWIKEIESLRGTLLVGDHDLWPYMARSYGFEMLGYIEAEPGIPPTTKHLQELIKKVKEKKLKVLLTCSYFDKRHVKFVAEKTGVKVLLMAHQVRSVKGADTYIKMLEHNFKLLSQGLKN</sequence>
<dbReference type="SUPFAM" id="SSF53807">
    <property type="entry name" value="Helical backbone' metal receptor"/>
    <property type="match status" value="2"/>
</dbReference>
<dbReference type="PROSITE" id="PS51257">
    <property type="entry name" value="PROKAR_LIPOPROTEIN"/>
    <property type="match status" value="1"/>
</dbReference>
<dbReference type="InterPro" id="IPR006129">
    <property type="entry name" value="AdhesinB"/>
</dbReference>
<dbReference type="EMBL" id="AP019860">
    <property type="protein sequence ID" value="BBM83435.1"/>
    <property type="molecule type" value="Genomic_DNA"/>
</dbReference>
<dbReference type="Gene3D" id="3.40.50.1980">
    <property type="entry name" value="Nitrogenase molybdenum iron protein domain"/>
    <property type="match status" value="2"/>
</dbReference>
<organism evidence="1 2">
    <name type="scientific">Uabimicrobium amorphum</name>
    <dbReference type="NCBI Taxonomy" id="2596890"/>
    <lineage>
        <taxon>Bacteria</taxon>
        <taxon>Pseudomonadati</taxon>
        <taxon>Planctomycetota</taxon>
        <taxon>Candidatus Uabimicrobiia</taxon>
        <taxon>Candidatus Uabimicrobiales</taxon>
        <taxon>Candidatus Uabimicrobiaceae</taxon>
        <taxon>Candidatus Uabimicrobium</taxon>
    </lineage>
</organism>
<reference evidence="1 2" key="1">
    <citation type="submission" date="2019-08" db="EMBL/GenBank/DDBJ databases">
        <title>Complete genome sequence of Candidatus Uab amorphum.</title>
        <authorList>
            <person name="Shiratori T."/>
            <person name="Suzuki S."/>
            <person name="Kakizawa Y."/>
            <person name="Ishida K."/>
        </authorList>
    </citation>
    <scope>NUCLEOTIDE SEQUENCE [LARGE SCALE GENOMIC DNA]</scope>
    <source>
        <strain evidence="1 2">SRT547</strain>
    </source>
</reference>
<dbReference type="PRINTS" id="PR00691">
    <property type="entry name" value="ADHESINB"/>
</dbReference>
<dbReference type="KEGG" id="uam:UABAM_01787"/>
<dbReference type="AlphaFoldDB" id="A0A5S9F297"/>
<dbReference type="Proteomes" id="UP000326354">
    <property type="component" value="Chromosome"/>
</dbReference>
<dbReference type="Pfam" id="PF01297">
    <property type="entry name" value="ZnuA"/>
    <property type="match status" value="2"/>
</dbReference>
<dbReference type="InterPro" id="IPR006127">
    <property type="entry name" value="ZnuA-like"/>
</dbReference>
<name>A0A5S9F297_UABAM</name>
<dbReference type="GO" id="GO:0030001">
    <property type="term" value="P:metal ion transport"/>
    <property type="evidence" value="ECO:0007669"/>
    <property type="project" value="InterPro"/>
</dbReference>
<gene>
    <name evidence="1" type="ORF">UABAM_01787</name>
</gene>
<evidence type="ECO:0000313" key="1">
    <source>
        <dbReference type="EMBL" id="BBM83435.1"/>
    </source>
</evidence>
<dbReference type="GO" id="GO:0007155">
    <property type="term" value="P:cell adhesion"/>
    <property type="evidence" value="ECO:0007669"/>
    <property type="project" value="InterPro"/>
</dbReference>
<dbReference type="PANTHER" id="PTHR42953:SF2">
    <property type="entry name" value="ADHESION PROTEIN"/>
    <property type="match status" value="1"/>
</dbReference>